<accession>A0A3M7BMC4</accession>
<feature type="non-terminal residue" evidence="5">
    <location>
        <position position="1"/>
    </location>
</feature>
<dbReference type="GO" id="GO:0019693">
    <property type="term" value="P:ribose phosphate metabolic process"/>
    <property type="evidence" value="ECO:0007669"/>
    <property type="project" value="TreeGrafter"/>
</dbReference>
<dbReference type="Gene3D" id="3.90.79.10">
    <property type="entry name" value="Nucleoside Triphosphate Pyrophosphohydrolase"/>
    <property type="match status" value="1"/>
</dbReference>
<dbReference type="GO" id="GO:0006753">
    <property type="term" value="P:nucleoside phosphate metabolic process"/>
    <property type="evidence" value="ECO:0007669"/>
    <property type="project" value="TreeGrafter"/>
</dbReference>
<evidence type="ECO:0000256" key="1">
    <source>
        <dbReference type="ARBA" id="ARBA00022801"/>
    </source>
</evidence>
<comment type="caution">
    <text evidence="5">The sequence shown here is derived from an EMBL/GenBank/DDBJ whole genome shotgun (WGS) entry which is preliminary data.</text>
</comment>
<dbReference type="AlphaFoldDB" id="A0A3M7BMC4"/>
<proteinExistence type="inferred from homology"/>
<evidence type="ECO:0000259" key="4">
    <source>
        <dbReference type="PROSITE" id="PS51462"/>
    </source>
</evidence>
<dbReference type="OrthoDB" id="10249920at2759"/>
<dbReference type="PANTHER" id="PTHR11839:SF26">
    <property type="entry name" value="ADP-RIBOSE DIPHOSPHATASE"/>
    <property type="match status" value="1"/>
</dbReference>
<organism evidence="5 6">
    <name type="scientific">Hortaea werneckii</name>
    <name type="common">Black yeast</name>
    <name type="synonym">Cladosporium werneckii</name>
    <dbReference type="NCBI Taxonomy" id="91943"/>
    <lineage>
        <taxon>Eukaryota</taxon>
        <taxon>Fungi</taxon>
        <taxon>Dikarya</taxon>
        <taxon>Ascomycota</taxon>
        <taxon>Pezizomycotina</taxon>
        <taxon>Dothideomycetes</taxon>
        <taxon>Dothideomycetidae</taxon>
        <taxon>Mycosphaerellales</taxon>
        <taxon>Teratosphaeriaceae</taxon>
        <taxon>Hortaea</taxon>
    </lineage>
</organism>
<comment type="similarity">
    <text evidence="2">Belongs to the Nudix hydrolase family.</text>
</comment>
<feature type="signal peptide" evidence="3">
    <location>
        <begin position="1"/>
        <end position="23"/>
    </location>
</feature>
<feature type="domain" description="Nudix hydrolase" evidence="4">
    <location>
        <begin position="105"/>
        <end position="245"/>
    </location>
</feature>
<protein>
    <recommendedName>
        <fullName evidence="4">Nudix hydrolase domain-containing protein</fullName>
    </recommendedName>
</protein>
<dbReference type="PROSITE" id="PS00893">
    <property type="entry name" value="NUDIX_BOX"/>
    <property type="match status" value="1"/>
</dbReference>
<dbReference type="VEuPathDB" id="FungiDB:BTJ68_07063"/>
<dbReference type="Pfam" id="PF00293">
    <property type="entry name" value="NUDIX"/>
    <property type="match status" value="1"/>
</dbReference>
<keyword evidence="1 2" id="KW-0378">Hydrolase</keyword>
<dbReference type="Proteomes" id="UP000270230">
    <property type="component" value="Unassembled WGS sequence"/>
</dbReference>
<dbReference type="SUPFAM" id="SSF55811">
    <property type="entry name" value="Nudix"/>
    <property type="match status" value="1"/>
</dbReference>
<gene>
    <name evidence="5" type="ORF">D0865_12502</name>
</gene>
<reference evidence="5 6" key="1">
    <citation type="journal article" date="2018" name="BMC Genomics">
        <title>Genomic evidence for intraspecific hybridization in a clonal and extremely halotolerant yeast.</title>
        <authorList>
            <person name="Gostincar C."/>
            <person name="Stajich J.E."/>
            <person name="Zupancic J."/>
            <person name="Zalar P."/>
            <person name="Gunde-Cimerman N."/>
        </authorList>
    </citation>
    <scope>NUCLEOTIDE SEQUENCE [LARGE SCALE GENOMIC DNA]</scope>
    <source>
        <strain evidence="5 6">EXF-151</strain>
    </source>
</reference>
<dbReference type="PROSITE" id="PS51462">
    <property type="entry name" value="NUDIX"/>
    <property type="match status" value="1"/>
</dbReference>
<dbReference type="EMBL" id="QWIN01001465">
    <property type="protein sequence ID" value="RMY40660.1"/>
    <property type="molecule type" value="Genomic_DNA"/>
</dbReference>
<dbReference type="InterPro" id="IPR020084">
    <property type="entry name" value="NUDIX_hydrolase_CS"/>
</dbReference>
<dbReference type="InterPro" id="IPR000086">
    <property type="entry name" value="NUDIX_hydrolase_dom"/>
</dbReference>
<keyword evidence="3" id="KW-0732">Signal</keyword>
<dbReference type="FunFam" id="3.90.79.10:FF:000016">
    <property type="entry name" value="ADP-sugar pyrophosphatase isoform X1"/>
    <property type="match status" value="1"/>
</dbReference>
<name>A0A3M7BMC4_HORWE</name>
<dbReference type="GO" id="GO:0005634">
    <property type="term" value="C:nucleus"/>
    <property type="evidence" value="ECO:0007669"/>
    <property type="project" value="TreeGrafter"/>
</dbReference>
<evidence type="ECO:0000313" key="6">
    <source>
        <dbReference type="Proteomes" id="UP000270230"/>
    </source>
</evidence>
<dbReference type="InterPro" id="IPR020476">
    <property type="entry name" value="Nudix_hydrolase"/>
</dbReference>
<dbReference type="CDD" id="cd18888">
    <property type="entry name" value="NUDIX_ADPRase_Nudt5"/>
    <property type="match status" value="1"/>
</dbReference>
<dbReference type="GO" id="GO:0047631">
    <property type="term" value="F:ADP-ribose diphosphatase activity"/>
    <property type="evidence" value="ECO:0007669"/>
    <property type="project" value="TreeGrafter"/>
</dbReference>
<evidence type="ECO:0000256" key="2">
    <source>
        <dbReference type="RuleBase" id="RU003476"/>
    </source>
</evidence>
<evidence type="ECO:0000256" key="3">
    <source>
        <dbReference type="SAM" id="SignalP"/>
    </source>
</evidence>
<dbReference type="PRINTS" id="PR00502">
    <property type="entry name" value="NUDIXFAMILY"/>
</dbReference>
<dbReference type="PANTHER" id="PTHR11839">
    <property type="entry name" value="UDP/ADP-SUGAR PYROPHOSPHATASE"/>
    <property type="match status" value="1"/>
</dbReference>
<evidence type="ECO:0000313" key="5">
    <source>
        <dbReference type="EMBL" id="RMY40660.1"/>
    </source>
</evidence>
<sequence>RQTSRLQVHARGLLISLISIITAVERSEQASEHCMISKFPRPGHSSWLRRSFAKSAMSQTPRINRIVPLRADEAKWTELNKIEWTDQTGKDRIWEAAARKTRSKGGVDAVAIAPIIRHPSKPPSTLIILQYRPPVEGTCVEFPAGLIDEGESPEQAAIRELKEETGYEGKVIDCSPTVVSDPGLTTANMQMVTMEVNLKEGDKEPEQHLDEGEFIERRIVPLTELYGTLQALSQEKGKIVDARLYHWALGLHWSSRIFEKQ</sequence>
<dbReference type="InterPro" id="IPR015797">
    <property type="entry name" value="NUDIX_hydrolase-like_dom_sf"/>
</dbReference>
<feature type="chain" id="PRO_5018180949" description="Nudix hydrolase domain-containing protein" evidence="3">
    <location>
        <begin position="24"/>
        <end position="261"/>
    </location>
</feature>